<comment type="caution">
    <text evidence="2">The sequence shown here is derived from an EMBL/GenBank/DDBJ whole genome shotgun (WGS) entry which is preliminary data.</text>
</comment>
<evidence type="ECO:0000256" key="1">
    <source>
        <dbReference type="ARBA" id="ARBA00022441"/>
    </source>
</evidence>
<name>A0A816GVR6_ADIRI</name>
<evidence type="ECO:0000313" key="2">
    <source>
        <dbReference type="EMBL" id="CAF1679454.1"/>
    </source>
</evidence>
<dbReference type="InterPro" id="IPR006652">
    <property type="entry name" value="Kelch_1"/>
</dbReference>
<accession>A0A816GVR6</accession>
<dbReference type="Gene3D" id="2.120.10.80">
    <property type="entry name" value="Kelch-type beta propeller"/>
    <property type="match status" value="1"/>
</dbReference>
<dbReference type="AlphaFoldDB" id="A0A816GVR6"/>
<gene>
    <name evidence="2" type="ORF">XAT740_LOCUS60264</name>
</gene>
<protein>
    <recommendedName>
        <fullName evidence="4">Kelch repeat protein</fullName>
    </recommendedName>
</protein>
<reference evidence="2" key="1">
    <citation type="submission" date="2021-02" db="EMBL/GenBank/DDBJ databases">
        <authorList>
            <person name="Nowell W R."/>
        </authorList>
    </citation>
    <scope>NUCLEOTIDE SEQUENCE</scope>
</reference>
<dbReference type="EMBL" id="CAJNOR010014695">
    <property type="protein sequence ID" value="CAF1679454.1"/>
    <property type="molecule type" value="Genomic_DNA"/>
</dbReference>
<dbReference type="Pfam" id="PF01344">
    <property type="entry name" value="Kelch_1"/>
    <property type="match status" value="1"/>
</dbReference>
<sequence>MNIRRHRHTTSMLSNGRILVTGELNVNTNLNSVELYDLSAGNWITTPNMNIERSQHTASIFANRKILVAGDYNGNSSINTAELY</sequence>
<keyword evidence="1" id="KW-0880">Kelch repeat</keyword>
<dbReference type="InterPro" id="IPR015915">
    <property type="entry name" value="Kelch-typ_b-propeller"/>
</dbReference>
<organism evidence="2 3">
    <name type="scientific">Adineta ricciae</name>
    <name type="common">Rotifer</name>
    <dbReference type="NCBI Taxonomy" id="249248"/>
    <lineage>
        <taxon>Eukaryota</taxon>
        <taxon>Metazoa</taxon>
        <taxon>Spiralia</taxon>
        <taxon>Gnathifera</taxon>
        <taxon>Rotifera</taxon>
        <taxon>Eurotatoria</taxon>
        <taxon>Bdelloidea</taxon>
        <taxon>Adinetida</taxon>
        <taxon>Adinetidae</taxon>
        <taxon>Adineta</taxon>
    </lineage>
</organism>
<evidence type="ECO:0000313" key="3">
    <source>
        <dbReference type="Proteomes" id="UP000663828"/>
    </source>
</evidence>
<dbReference type="SMART" id="SM00612">
    <property type="entry name" value="Kelch"/>
    <property type="match status" value="1"/>
</dbReference>
<dbReference type="Proteomes" id="UP000663828">
    <property type="component" value="Unassembled WGS sequence"/>
</dbReference>
<evidence type="ECO:0008006" key="4">
    <source>
        <dbReference type="Google" id="ProtNLM"/>
    </source>
</evidence>
<dbReference type="SUPFAM" id="SSF117281">
    <property type="entry name" value="Kelch motif"/>
    <property type="match status" value="1"/>
</dbReference>
<proteinExistence type="predicted"/>
<keyword evidence="3" id="KW-1185">Reference proteome</keyword>